<dbReference type="AlphaFoldDB" id="A0A941INJ7"/>
<accession>A0A941INJ7</accession>
<feature type="transmembrane region" description="Helical" evidence="8">
    <location>
        <begin position="141"/>
        <end position="159"/>
    </location>
</feature>
<dbReference type="Gene3D" id="1.20.1720.10">
    <property type="entry name" value="Multidrug resistance protein D"/>
    <property type="match status" value="1"/>
</dbReference>
<keyword evidence="4 8" id="KW-0812">Transmembrane</keyword>
<dbReference type="NCBIfam" id="TIGR00711">
    <property type="entry name" value="efflux_EmrB"/>
    <property type="match status" value="1"/>
</dbReference>
<evidence type="ECO:0000256" key="3">
    <source>
        <dbReference type="ARBA" id="ARBA00022475"/>
    </source>
</evidence>
<feature type="region of interest" description="Disordered" evidence="7">
    <location>
        <begin position="1"/>
        <end position="40"/>
    </location>
</feature>
<dbReference type="PROSITE" id="PS50850">
    <property type="entry name" value="MFS"/>
    <property type="match status" value="1"/>
</dbReference>
<feature type="transmembrane region" description="Helical" evidence="8">
    <location>
        <begin position="80"/>
        <end position="100"/>
    </location>
</feature>
<dbReference type="Pfam" id="PF07690">
    <property type="entry name" value="MFS_1"/>
    <property type="match status" value="1"/>
</dbReference>
<protein>
    <submittedName>
        <fullName evidence="10">MFS transporter</fullName>
    </submittedName>
</protein>
<dbReference type="Proteomes" id="UP000675781">
    <property type="component" value="Unassembled WGS sequence"/>
</dbReference>
<proteinExistence type="predicted"/>
<dbReference type="InterPro" id="IPR011701">
    <property type="entry name" value="MFS"/>
</dbReference>
<feature type="transmembrane region" description="Helical" evidence="8">
    <location>
        <begin position="468"/>
        <end position="487"/>
    </location>
</feature>
<feature type="transmembrane region" description="Helical" evidence="8">
    <location>
        <begin position="171"/>
        <end position="193"/>
    </location>
</feature>
<feature type="transmembrane region" description="Helical" evidence="8">
    <location>
        <begin position="257"/>
        <end position="279"/>
    </location>
</feature>
<evidence type="ECO:0000256" key="8">
    <source>
        <dbReference type="SAM" id="Phobius"/>
    </source>
</evidence>
<dbReference type="GO" id="GO:0022857">
    <property type="term" value="F:transmembrane transporter activity"/>
    <property type="evidence" value="ECO:0007669"/>
    <property type="project" value="InterPro"/>
</dbReference>
<evidence type="ECO:0000256" key="1">
    <source>
        <dbReference type="ARBA" id="ARBA00004651"/>
    </source>
</evidence>
<sequence length="496" mass="51248">MSERTLNTAPTATAPRPVLPPAAVEAGSRRDVAPPGPEPRARPGLALAVILSAQLMLMIDATVMNVAVPRIEAGLHFSSASIAWVMDAYTLAFGGLLLLGGRLGDLFGRRRLFILGIVVFTLASLAGGLATGSAWLLTARVAQGVGAAMAGPSALALLNSTFTDPRARMRALALFSGVSSAGFGVGLVLGGVLTDAGSWRWVMFINIPFGVLAAALAGRVLRQPARHETSLDVLGALTATFGVGTLVYGLIHAASSGWGNTVTIAPIAAGVVLLTAFVYSQTRATHPLLPLHLFKDRNRAAAYANYMLGPAAGFGSFFFLSQYLQEDLHYSPLRTGFAFLPMSAIIFTASRLTPRLLPRFGPKPMALTGCVLLLIGLLGFAQVGEHTSYATGLLWPMIVMAVGMGLAFSPLTVVIMSSVRPQDAAAAGGTMQTLQQTGVSLGLAVLVTVSGSAARAHPATAISSGTHAAMLAAAVAAAASILVGLTFRKPKEVNEG</sequence>
<feature type="transmembrane region" description="Helical" evidence="8">
    <location>
        <begin position="333"/>
        <end position="352"/>
    </location>
</feature>
<evidence type="ECO:0000256" key="4">
    <source>
        <dbReference type="ARBA" id="ARBA00022692"/>
    </source>
</evidence>
<feature type="transmembrane region" description="Helical" evidence="8">
    <location>
        <begin position="393"/>
        <end position="416"/>
    </location>
</feature>
<evidence type="ECO:0000256" key="7">
    <source>
        <dbReference type="SAM" id="MobiDB-lite"/>
    </source>
</evidence>
<name>A0A941INJ7_9ACTN</name>
<dbReference type="Gene3D" id="1.20.1250.20">
    <property type="entry name" value="MFS general substrate transporter like domains"/>
    <property type="match status" value="1"/>
</dbReference>
<reference evidence="10" key="1">
    <citation type="submission" date="2021-04" db="EMBL/GenBank/DDBJ databases">
        <title>Genome based classification of Actinospica acidithermotolerans sp. nov., an actinobacterium isolated from an Indonesian hot spring.</title>
        <authorList>
            <person name="Kusuma A.B."/>
            <person name="Putra K.E."/>
            <person name="Nafisah S."/>
            <person name="Loh J."/>
            <person name="Nouioui I."/>
            <person name="Goodfellow M."/>
        </authorList>
    </citation>
    <scope>NUCLEOTIDE SEQUENCE</scope>
    <source>
        <strain evidence="10">CSCA 57</strain>
    </source>
</reference>
<gene>
    <name evidence="10" type="ORF">KDL01_19575</name>
</gene>
<dbReference type="RefSeq" id="WP_212529976.1">
    <property type="nucleotide sequence ID" value="NZ_JAGSOG010000097.1"/>
</dbReference>
<feature type="transmembrane region" description="Helical" evidence="8">
    <location>
        <begin position="112"/>
        <end position="135"/>
    </location>
</feature>
<organism evidence="10 11">
    <name type="scientific">Actinospica durhamensis</name>
    <dbReference type="NCBI Taxonomy" id="1508375"/>
    <lineage>
        <taxon>Bacteria</taxon>
        <taxon>Bacillati</taxon>
        <taxon>Actinomycetota</taxon>
        <taxon>Actinomycetes</taxon>
        <taxon>Catenulisporales</taxon>
        <taxon>Actinospicaceae</taxon>
        <taxon>Actinospica</taxon>
    </lineage>
</organism>
<dbReference type="InterPro" id="IPR036259">
    <property type="entry name" value="MFS_trans_sf"/>
</dbReference>
<evidence type="ECO:0000313" key="11">
    <source>
        <dbReference type="Proteomes" id="UP000675781"/>
    </source>
</evidence>
<evidence type="ECO:0000256" key="5">
    <source>
        <dbReference type="ARBA" id="ARBA00022989"/>
    </source>
</evidence>
<keyword evidence="3" id="KW-1003">Cell membrane</keyword>
<dbReference type="SUPFAM" id="SSF103473">
    <property type="entry name" value="MFS general substrate transporter"/>
    <property type="match status" value="1"/>
</dbReference>
<keyword evidence="6 8" id="KW-0472">Membrane</keyword>
<evidence type="ECO:0000256" key="2">
    <source>
        <dbReference type="ARBA" id="ARBA00022448"/>
    </source>
</evidence>
<dbReference type="InterPro" id="IPR020846">
    <property type="entry name" value="MFS_dom"/>
</dbReference>
<feature type="transmembrane region" description="Helical" evidence="8">
    <location>
        <begin position="45"/>
        <end position="68"/>
    </location>
</feature>
<dbReference type="EMBL" id="JAGSOG010000097">
    <property type="protein sequence ID" value="MBR7835485.1"/>
    <property type="molecule type" value="Genomic_DNA"/>
</dbReference>
<comment type="caution">
    <text evidence="10">The sequence shown here is derived from an EMBL/GenBank/DDBJ whole genome shotgun (WGS) entry which is preliminary data.</text>
</comment>
<dbReference type="GO" id="GO:0005886">
    <property type="term" value="C:plasma membrane"/>
    <property type="evidence" value="ECO:0007669"/>
    <property type="project" value="UniProtKB-SubCell"/>
</dbReference>
<feature type="domain" description="Major facilitator superfamily (MFS) profile" evidence="9">
    <location>
        <begin position="46"/>
        <end position="491"/>
    </location>
</feature>
<feature type="transmembrane region" description="Helical" evidence="8">
    <location>
        <begin position="300"/>
        <end position="321"/>
    </location>
</feature>
<feature type="compositionally biased region" description="Polar residues" evidence="7">
    <location>
        <begin position="1"/>
        <end position="11"/>
    </location>
</feature>
<keyword evidence="5 8" id="KW-1133">Transmembrane helix</keyword>
<dbReference type="PANTHER" id="PTHR42718">
    <property type="entry name" value="MAJOR FACILITATOR SUPERFAMILY MULTIDRUG TRANSPORTER MFSC"/>
    <property type="match status" value="1"/>
</dbReference>
<feature type="transmembrane region" description="Helical" evidence="8">
    <location>
        <begin position="199"/>
        <end position="221"/>
    </location>
</feature>
<feature type="transmembrane region" description="Helical" evidence="8">
    <location>
        <begin position="437"/>
        <end position="456"/>
    </location>
</feature>
<feature type="transmembrane region" description="Helical" evidence="8">
    <location>
        <begin position="233"/>
        <end position="251"/>
    </location>
</feature>
<evidence type="ECO:0000259" key="9">
    <source>
        <dbReference type="PROSITE" id="PS50850"/>
    </source>
</evidence>
<evidence type="ECO:0000313" key="10">
    <source>
        <dbReference type="EMBL" id="MBR7835485.1"/>
    </source>
</evidence>
<keyword evidence="11" id="KW-1185">Reference proteome</keyword>
<dbReference type="CDD" id="cd17321">
    <property type="entry name" value="MFS_MMR_MDR_like"/>
    <property type="match status" value="1"/>
</dbReference>
<evidence type="ECO:0000256" key="6">
    <source>
        <dbReference type="ARBA" id="ARBA00023136"/>
    </source>
</evidence>
<keyword evidence="2" id="KW-0813">Transport</keyword>
<dbReference type="PANTHER" id="PTHR42718:SF46">
    <property type="entry name" value="BLR6921 PROTEIN"/>
    <property type="match status" value="1"/>
</dbReference>
<comment type="subcellular location">
    <subcellularLocation>
        <location evidence="1">Cell membrane</location>
        <topology evidence="1">Multi-pass membrane protein</topology>
    </subcellularLocation>
</comment>
<dbReference type="InterPro" id="IPR004638">
    <property type="entry name" value="EmrB-like"/>
</dbReference>
<feature type="transmembrane region" description="Helical" evidence="8">
    <location>
        <begin position="364"/>
        <end position="381"/>
    </location>
</feature>